<proteinExistence type="predicted"/>
<evidence type="ECO:0000256" key="1">
    <source>
        <dbReference type="SAM" id="Coils"/>
    </source>
</evidence>
<reference evidence="2 3" key="1">
    <citation type="submission" date="2021-04" db="EMBL/GenBank/DDBJ databases">
        <authorList>
            <person name="Bliznina A."/>
        </authorList>
    </citation>
    <scope>NUCLEOTIDE SEQUENCE [LARGE SCALE GENOMIC DNA]</scope>
</reference>
<keyword evidence="3" id="KW-1185">Reference proteome</keyword>
<protein>
    <submittedName>
        <fullName evidence="2">Oidioi.mRNA.OKI2018_I69.XSR.g14439.t1.cds</fullName>
    </submittedName>
</protein>
<organism evidence="2 3">
    <name type="scientific">Oikopleura dioica</name>
    <name type="common">Tunicate</name>
    <dbReference type="NCBI Taxonomy" id="34765"/>
    <lineage>
        <taxon>Eukaryota</taxon>
        <taxon>Metazoa</taxon>
        <taxon>Chordata</taxon>
        <taxon>Tunicata</taxon>
        <taxon>Appendicularia</taxon>
        <taxon>Copelata</taxon>
        <taxon>Oikopleuridae</taxon>
        <taxon>Oikopleura</taxon>
    </lineage>
</organism>
<sequence>MLAIVDESRDNECPSLPITFNISEEEFDNLNFSELPEKSAQMQTIDHATPRPIVNRFTTLKDGLCAAKSFGRLAPVVFKARAFDIRNPELAIDRFKSFAEEVGKVGKKTAQLERRKRKCDLANAGKMPCQLLDFPTDERACQLALRAKEVYEYMSERCDLEWRQYYGNIIDELIESSENSDGSPCSDGIDEKAMLTKTRKLSKKFKKKHGYHFKEALAEAKAQLKQEREDAKVSRLALKKQREQEKHNVRVEKLKTLASNRLEAAMLEVNKKQEKLEALKIAVAAAEAGNFALLERRQTKKESNVMLLDVFGIEESEEEEEEEYQCSFPENLPFEEAHSEDRHVKLIIKAAANLVTQVERECAKISFPEFYITIRGKSTSIIM</sequence>
<evidence type="ECO:0000313" key="3">
    <source>
        <dbReference type="Proteomes" id="UP001158576"/>
    </source>
</evidence>
<evidence type="ECO:0000313" key="2">
    <source>
        <dbReference type="EMBL" id="CAG5096014.1"/>
    </source>
</evidence>
<keyword evidence="1" id="KW-0175">Coiled coil</keyword>
<dbReference type="Proteomes" id="UP001158576">
    <property type="component" value="Chromosome XSR"/>
</dbReference>
<dbReference type="EMBL" id="OU015569">
    <property type="protein sequence ID" value="CAG5096014.1"/>
    <property type="molecule type" value="Genomic_DNA"/>
</dbReference>
<feature type="coiled-coil region" evidence="1">
    <location>
        <begin position="214"/>
        <end position="289"/>
    </location>
</feature>
<name>A0ABN7SDR6_OIKDI</name>
<accession>A0ABN7SDR6</accession>
<gene>
    <name evidence="2" type="ORF">OKIOD_LOCUS5997</name>
</gene>